<organism evidence="1">
    <name type="scientific">viral metagenome</name>
    <dbReference type="NCBI Taxonomy" id="1070528"/>
    <lineage>
        <taxon>unclassified sequences</taxon>
        <taxon>metagenomes</taxon>
        <taxon>organismal metagenomes</taxon>
    </lineage>
</organism>
<dbReference type="InterPro" id="IPR023296">
    <property type="entry name" value="Glyco_hydro_beta-prop_sf"/>
</dbReference>
<dbReference type="EMBL" id="MN739832">
    <property type="protein sequence ID" value="QHT73782.1"/>
    <property type="molecule type" value="Genomic_DNA"/>
</dbReference>
<name>A0A6C0GZT5_9ZZZZ</name>
<evidence type="ECO:0000313" key="1">
    <source>
        <dbReference type="EMBL" id="QHT73782.1"/>
    </source>
</evidence>
<dbReference type="AlphaFoldDB" id="A0A6C0GZT5"/>
<protein>
    <submittedName>
        <fullName evidence="1">Uncharacterized protein</fullName>
    </submittedName>
</protein>
<sequence length="509" mass="60358">MNKSKIIYYKKKLLNQQKINIEQSEHIINDSFINQSIIDSLINIGIKTNKFKLEKTININKKLFYSFIINIDNKNYIYYRDDNTNYPKPDHEITKRLILEDFDSIIDNTNYELKLGIANHNFRLFNINNKLYGIGGQAYLNSNYNEFQNTTNESYLNYHKNDNIFIEGNNMNHNFGNKIYNPQIICPYHANGLHLFIFDDINNNIYIKGNNELPIISGIMNGRHDGFYGFFNCKDIDKSKGGISVFDSTTSILFNSNDNKYYLYQRANIGLSTRFIQYTTSTNLIDWSDFNLININPKIDLFKNNYYYNNFFSLKDIDIYIGLLPRNKKNSLRYNDLDNKEYLELYYSKDCINWNYIGVLLEFEYHNKFLILGEPIIKNNKYYFYASDHKCRSINVYSIEKNRFSSAYTIENDKISKINLKLIKLNEPLIKINFKTYSNGFIKIQLLNNNKEIIDNFSFNDFDIIKENLDDLDYTVSWKNNNNIPNNEIYIEIEGINFEIFLLNNLVIF</sequence>
<proteinExistence type="predicted"/>
<dbReference type="SUPFAM" id="SSF75005">
    <property type="entry name" value="Arabinanase/levansucrase/invertase"/>
    <property type="match status" value="1"/>
</dbReference>
<reference evidence="1" key="1">
    <citation type="journal article" date="2020" name="Nature">
        <title>Giant virus diversity and host interactions through global metagenomics.</title>
        <authorList>
            <person name="Schulz F."/>
            <person name="Roux S."/>
            <person name="Paez-Espino D."/>
            <person name="Jungbluth S."/>
            <person name="Walsh D.A."/>
            <person name="Denef V.J."/>
            <person name="McMahon K.D."/>
            <person name="Konstantinidis K.T."/>
            <person name="Eloe-Fadrosh E.A."/>
            <person name="Kyrpides N.C."/>
            <person name="Woyke T."/>
        </authorList>
    </citation>
    <scope>NUCLEOTIDE SEQUENCE</scope>
    <source>
        <strain evidence="1">GVMAG-M-3300023179-4</strain>
    </source>
</reference>
<accession>A0A6C0GZT5</accession>